<feature type="site" description="Part of a proton relay during catalysis" evidence="12">
    <location>
        <position position="107"/>
    </location>
</feature>
<evidence type="ECO:0000256" key="8">
    <source>
        <dbReference type="ARBA" id="ARBA00023154"/>
    </source>
</evidence>
<dbReference type="RefSeq" id="WP_258118259.1">
    <property type="nucleotide sequence ID" value="NZ_CP062229.1"/>
</dbReference>
<feature type="active site" description="Proton donor/acceptor" evidence="12">
    <location>
        <position position="133"/>
    </location>
</feature>
<comment type="function">
    <text evidence="1 12">Catalyzes the condensation of (S)-aspartate-beta-semialdehyde [(S)-ASA] and pyruvate to 4-hydroxy-tetrahydrodipicolinate (HTPA).</text>
</comment>
<dbReference type="InterPro" id="IPR002220">
    <property type="entry name" value="DapA-like"/>
</dbReference>
<keyword evidence="8 12" id="KW-0457">Lysine biosynthesis</keyword>
<dbReference type="InterPro" id="IPR013785">
    <property type="entry name" value="Aldolase_TIM"/>
</dbReference>
<accession>A0ABY5QVN3</accession>
<dbReference type="SUPFAM" id="SSF51569">
    <property type="entry name" value="Aldolase"/>
    <property type="match status" value="1"/>
</dbReference>
<feature type="binding site" evidence="12">
    <location>
        <position position="45"/>
    </location>
    <ligand>
        <name>pyruvate</name>
        <dbReference type="ChEBI" id="CHEBI:15361"/>
    </ligand>
</feature>
<organism evidence="14 15">
    <name type="scientific">Mesorhizobium onobrychidis</name>
    <dbReference type="NCBI Taxonomy" id="2775404"/>
    <lineage>
        <taxon>Bacteria</taxon>
        <taxon>Pseudomonadati</taxon>
        <taxon>Pseudomonadota</taxon>
        <taxon>Alphaproteobacteria</taxon>
        <taxon>Hyphomicrobiales</taxon>
        <taxon>Phyllobacteriaceae</taxon>
        <taxon>Mesorhizobium</taxon>
    </lineage>
</organism>
<keyword evidence="7 12" id="KW-0220">Diaminopimelate biosynthesis</keyword>
<keyword evidence="6 12" id="KW-0028">Amino-acid biosynthesis</keyword>
<comment type="catalytic activity">
    <reaction evidence="11 12">
        <text>L-aspartate 4-semialdehyde + pyruvate = (2S,4S)-4-hydroxy-2,3,4,5-tetrahydrodipicolinate + H2O + H(+)</text>
        <dbReference type="Rhea" id="RHEA:34171"/>
        <dbReference type="ChEBI" id="CHEBI:15361"/>
        <dbReference type="ChEBI" id="CHEBI:15377"/>
        <dbReference type="ChEBI" id="CHEBI:15378"/>
        <dbReference type="ChEBI" id="CHEBI:67139"/>
        <dbReference type="ChEBI" id="CHEBI:537519"/>
        <dbReference type="EC" id="4.3.3.7"/>
    </reaction>
</comment>
<evidence type="ECO:0000256" key="9">
    <source>
        <dbReference type="ARBA" id="ARBA00023239"/>
    </source>
</evidence>
<evidence type="ECO:0000256" key="3">
    <source>
        <dbReference type="ARBA" id="ARBA00007592"/>
    </source>
</evidence>
<evidence type="ECO:0000256" key="11">
    <source>
        <dbReference type="ARBA" id="ARBA00047836"/>
    </source>
</evidence>
<dbReference type="HAMAP" id="MF_00418">
    <property type="entry name" value="DapA"/>
    <property type="match status" value="1"/>
</dbReference>
<dbReference type="InterPro" id="IPR020624">
    <property type="entry name" value="Schiff_base-form_aldolases_CS"/>
</dbReference>
<proteinExistence type="inferred from homology"/>
<comment type="similarity">
    <text evidence="3 12 13">Belongs to the DapA family.</text>
</comment>
<dbReference type="GO" id="GO:0008840">
    <property type="term" value="F:4-hydroxy-tetrahydrodipicolinate synthase activity"/>
    <property type="evidence" value="ECO:0007669"/>
    <property type="project" value="UniProtKB-EC"/>
</dbReference>
<evidence type="ECO:0000256" key="10">
    <source>
        <dbReference type="ARBA" id="ARBA00023270"/>
    </source>
</evidence>
<evidence type="ECO:0000256" key="13">
    <source>
        <dbReference type="PIRNR" id="PIRNR001365"/>
    </source>
</evidence>
<dbReference type="PROSITE" id="PS00665">
    <property type="entry name" value="DHDPS_1"/>
    <property type="match status" value="1"/>
</dbReference>
<feature type="site" description="Part of a proton relay during catalysis" evidence="12">
    <location>
        <position position="44"/>
    </location>
</feature>
<gene>
    <name evidence="12" type="primary">dapA</name>
    <name evidence="14" type="ORF">IHQ72_26220</name>
</gene>
<dbReference type="SMART" id="SM01130">
    <property type="entry name" value="DHDPS"/>
    <property type="match status" value="1"/>
</dbReference>
<keyword evidence="10 12" id="KW-0704">Schiff base</keyword>
<evidence type="ECO:0000256" key="12">
    <source>
        <dbReference type="HAMAP-Rule" id="MF_00418"/>
    </source>
</evidence>
<dbReference type="CDD" id="cd00950">
    <property type="entry name" value="DHDPS"/>
    <property type="match status" value="1"/>
</dbReference>
<dbReference type="Proteomes" id="UP001058098">
    <property type="component" value="Chromosome"/>
</dbReference>
<dbReference type="InterPro" id="IPR005263">
    <property type="entry name" value="DapA"/>
</dbReference>
<protein>
    <recommendedName>
        <fullName evidence="4 12">4-hydroxy-tetrahydrodipicolinate synthase</fullName>
        <shortName evidence="12">HTPA synthase</shortName>
        <ecNumber evidence="4 12">4.3.3.7</ecNumber>
    </recommendedName>
</protein>
<dbReference type="PROSITE" id="PS00666">
    <property type="entry name" value="DHDPS_2"/>
    <property type="match status" value="1"/>
</dbReference>
<dbReference type="Gene3D" id="3.20.20.70">
    <property type="entry name" value="Aldolase class I"/>
    <property type="match status" value="1"/>
</dbReference>
<dbReference type="PANTHER" id="PTHR12128">
    <property type="entry name" value="DIHYDRODIPICOLINATE SYNTHASE"/>
    <property type="match status" value="1"/>
</dbReference>
<comment type="subunit">
    <text evidence="12">Homotetramer; dimer of dimers.</text>
</comment>
<comment type="pathway">
    <text evidence="2 12">Amino-acid biosynthesis; L-lysine biosynthesis via DAP pathway; (S)-tetrahydrodipicolinate from L-aspartate: step 3/4.</text>
</comment>
<evidence type="ECO:0000256" key="7">
    <source>
        <dbReference type="ARBA" id="ARBA00022915"/>
    </source>
</evidence>
<dbReference type="PRINTS" id="PR00146">
    <property type="entry name" value="DHPICSNTHASE"/>
</dbReference>
<evidence type="ECO:0000256" key="4">
    <source>
        <dbReference type="ARBA" id="ARBA00012086"/>
    </source>
</evidence>
<dbReference type="NCBIfam" id="TIGR00674">
    <property type="entry name" value="dapA"/>
    <property type="match status" value="1"/>
</dbReference>
<evidence type="ECO:0000256" key="5">
    <source>
        <dbReference type="ARBA" id="ARBA00022490"/>
    </source>
</evidence>
<dbReference type="EC" id="4.3.3.7" evidence="4 12"/>
<keyword evidence="5 12" id="KW-0963">Cytoplasm</keyword>
<reference evidence="14" key="1">
    <citation type="submission" date="2020-09" db="EMBL/GenBank/DDBJ databases">
        <title>Rhizobia associated with sainfoin plants.</title>
        <authorList>
            <person name="Asharfi S."/>
            <person name="Kuzmanovic N."/>
            <person name="Bunk B."/>
            <person name="Sproeer C."/>
            <person name="Becker M."/>
            <person name="Thuenen T."/>
        </authorList>
    </citation>
    <scope>NUCLEOTIDE SEQUENCE</scope>
    <source>
        <strain evidence="14">OM4</strain>
    </source>
</reference>
<comment type="subcellular location">
    <subcellularLocation>
        <location evidence="12">Cytoplasm</location>
    </subcellularLocation>
</comment>
<dbReference type="PANTHER" id="PTHR12128:SF66">
    <property type="entry name" value="4-HYDROXY-2-OXOGLUTARATE ALDOLASE, MITOCHONDRIAL"/>
    <property type="match status" value="1"/>
</dbReference>
<sequence length="293" mass="31150">MLRGSLTALVTPFEKSGRFDEKAFRAFIAWQIAEGTTGVVPVGTTGESPTLSHDEHRQVVKVCIEVAKGRVPVVAGAGSNNTEEAVGLVQYAEKAGADAALVVTPYYNKPTQRGLYAHFAAVAKATSLPIIIYNIPPRSVIDMMPETMGQLVYDFKNIIGVKDATGKVERVSEQRATCGKDFIQLSGEDASALGFNAHGGVGCISVTANVAPRLCAEFQEATLSGENAKALDLQDRLLPLHKAIFLEPGVSGAKYALSKLGKIENVLRSPLVTVEQSTAEKIDAAMKHAGLIN</sequence>
<dbReference type="InterPro" id="IPR020625">
    <property type="entry name" value="Schiff_base-form_aldolases_AS"/>
</dbReference>
<evidence type="ECO:0000256" key="6">
    <source>
        <dbReference type="ARBA" id="ARBA00022605"/>
    </source>
</evidence>
<feature type="binding site" evidence="12">
    <location>
        <position position="204"/>
    </location>
    <ligand>
        <name>pyruvate</name>
        <dbReference type="ChEBI" id="CHEBI:15361"/>
    </ligand>
</feature>
<keyword evidence="15" id="KW-1185">Reference proteome</keyword>
<dbReference type="PIRSF" id="PIRSF001365">
    <property type="entry name" value="DHDPS"/>
    <property type="match status" value="1"/>
</dbReference>
<dbReference type="EMBL" id="CP062229">
    <property type="protein sequence ID" value="UVC14142.1"/>
    <property type="molecule type" value="Genomic_DNA"/>
</dbReference>
<name>A0ABY5QVN3_9HYPH</name>
<keyword evidence="9 12" id="KW-0456">Lyase</keyword>
<feature type="active site" description="Schiff-base intermediate with substrate" evidence="12">
    <location>
        <position position="162"/>
    </location>
</feature>
<evidence type="ECO:0000313" key="14">
    <source>
        <dbReference type="EMBL" id="UVC14142.1"/>
    </source>
</evidence>
<comment type="caution">
    <text evidence="12">Was originally thought to be a dihydrodipicolinate synthase (DHDPS), catalyzing the condensation of (S)-aspartate-beta-semialdehyde [(S)-ASA] and pyruvate to dihydrodipicolinate (DHDP). However, it was shown in E.coli that the product of the enzymatic reaction is not dihydrodipicolinate but in fact (4S)-4-hydroxy-2,3,4,5-tetrahydro-(2S)-dipicolinic acid (HTPA), and that the consecutive dehydration reaction leading to DHDP is not spontaneous but catalyzed by DapB.</text>
</comment>
<evidence type="ECO:0000256" key="2">
    <source>
        <dbReference type="ARBA" id="ARBA00005120"/>
    </source>
</evidence>
<evidence type="ECO:0000256" key="1">
    <source>
        <dbReference type="ARBA" id="ARBA00003294"/>
    </source>
</evidence>
<dbReference type="Pfam" id="PF00701">
    <property type="entry name" value="DHDPS"/>
    <property type="match status" value="1"/>
</dbReference>
<evidence type="ECO:0000313" key="15">
    <source>
        <dbReference type="Proteomes" id="UP001058098"/>
    </source>
</evidence>